<dbReference type="InterPro" id="IPR015163">
    <property type="entry name" value="Cdc6_C"/>
</dbReference>
<comment type="similarity">
    <text evidence="2 12">Belongs to the ORC1 family.</text>
</comment>
<dbReference type="GO" id="GO:0033314">
    <property type="term" value="P:mitotic DNA replication checkpoint signaling"/>
    <property type="evidence" value="ECO:0007669"/>
    <property type="project" value="TreeGrafter"/>
</dbReference>
<dbReference type="CDD" id="cd08768">
    <property type="entry name" value="Cdc6_C"/>
    <property type="match status" value="1"/>
</dbReference>
<dbReference type="InterPro" id="IPR043151">
    <property type="entry name" value="BAH_sf"/>
</dbReference>
<dbReference type="SMART" id="SM01074">
    <property type="entry name" value="Cdc6_C"/>
    <property type="match status" value="1"/>
</dbReference>
<evidence type="ECO:0000256" key="2">
    <source>
        <dbReference type="ARBA" id="ARBA00008398"/>
    </source>
</evidence>
<feature type="region of interest" description="Disordered" evidence="13">
    <location>
        <begin position="270"/>
        <end position="310"/>
    </location>
</feature>
<dbReference type="CDD" id="cd00009">
    <property type="entry name" value="AAA"/>
    <property type="match status" value="1"/>
</dbReference>
<comment type="subcellular location">
    <subcellularLocation>
        <location evidence="1 12">Nucleus</location>
    </subcellularLocation>
</comment>
<dbReference type="AlphaFoldDB" id="A0A0A1XEQ3"/>
<keyword evidence="10 12" id="KW-0238">DNA-binding</keyword>
<keyword evidence="8 12" id="KW-0067">ATP-binding</keyword>
<dbReference type="GO" id="GO:0046872">
    <property type="term" value="F:metal ion binding"/>
    <property type="evidence" value="ECO:0007669"/>
    <property type="project" value="UniProtKB-KW"/>
</dbReference>
<dbReference type="Gene3D" id="3.40.50.300">
    <property type="entry name" value="P-loop containing nucleotide triphosphate hydrolases"/>
    <property type="match status" value="1"/>
</dbReference>
<dbReference type="FunFam" id="3.40.50.300:FF:000199">
    <property type="entry name" value="Origin recognition complex subunit 1"/>
    <property type="match status" value="1"/>
</dbReference>
<accession>A0A0A1XEQ3</accession>
<keyword evidence="14" id="KW-1133">Transmembrane helix</keyword>
<keyword evidence="14" id="KW-0472">Membrane</keyword>
<dbReference type="GO" id="GO:0003688">
    <property type="term" value="F:DNA replication origin binding"/>
    <property type="evidence" value="ECO:0007669"/>
    <property type="project" value="TreeGrafter"/>
</dbReference>
<feature type="transmembrane region" description="Helical" evidence="14">
    <location>
        <begin position="6"/>
        <end position="22"/>
    </location>
</feature>
<dbReference type="Pfam" id="PF00004">
    <property type="entry name" value="AAA"/>
    <property type="match status" value="1"/>
</dbReference>
<dbReference type="PROSITE" id="PS51038">
    <property type="entry name" value="BAH"/>
    <property type="match status" value="1"/>
</dbReference>
<protein>
    <recommendedName>
        <fullName evidence="3 12">Origin recognition complex subunit 1</fullName>
    </recommendedName>
</protein>
<keyword evidence="6" id="KW-0479">Metal-binding</keyword>
<evidence type="ECO:0000256" key="13">
    <source>
        <dbReference type="SAM" id="MobiDB-lite"/>
    </source>
</evidence>
<dbReference type="Pfam" id="PF01426">
    <property type="entry name" value="BAH"/>
    <property type="match status" value="1"/>
</dbReference>
<dbReference type="Pfam" id="PF17872">
    <property type="entry name" value="AAA_lid_10"/>
    <property type="match status" value="1"/>
</dbReference>
<evidence type="ECO:0000256" key="6">
    <source>
        <dbReference type="ARBA" id="ARBA00022723"/>
    </source>
</evidence>
<organism evidence="17">
    <name type="scientific">Zeugodacus cucurbitae</name>
    <name type="common">Melon fruit fly</name>
    <name type="synonym">Bactrocera cucurbitae</name>
    <dbReference type="NCBI Taxonomy" id="28588"/>
    <lineage>
        <taxon>Eukaryota</taxon>
        <taxon>Metazoa</taxon>
        <taxon>Ecdysozoa</taxon>
        <taxon>Arthropoda</taxon>
        <taxon>Hexapoda</taxon>
        <taxon>Insecta</taxon>
        <taxon>Pterygota</taxon>
        <taxon>Neoptera</taxon>
        <taxon>Endopterygota</taxon>
        <taxon>Diptera</taxon>
        <taxon>Brachycera</taxon>
        <taxon>Muscomorpha</taxon>
        <taxon>Tephritoidea</taxon>
        <taxon>Tephritidae</taxon>
        <taxon>Zeugodacus</taxon>
        <taxon>Zeugodacus</taxon>
    </lineage>
</organism>
<keyword evidence="5 12" id="KW-0235">DNA replication</keyword>
<dbReference type="InterPro" id="IPR050311">
    <property type="entry name" value="ORC1/CDC6"/>
</dbReference>
<keyword evidence="4" id="KW-0597">Phosphoprotein</keyword>
<evidence type="ECO:0000256" key="5">
    <source>
        <dbReference type="ARBA" id="ARBA00022705"/>
    </source>
</evidence>
<comment type="function">
    <text evidence="12">Component of the origin recognition complex (ORC) that binds origins of replication. DNA-binding is ATP-dependent, however specific DNA sequences that define origins of replication have not been identified so far. ORC is required to assemble the pre-replication complex necessary to initiate DNA replication.</text>
</comment>
<feature type="region of interest" description="Disordered" evidence="13">
    <location>
        <begin position="530"/>
        <end position="554"/>
    </location>
</feature>
<evidence type="ECO:0000256" key="8">
    <source>
        <dbReference type="ARBA" id="ARBA00022840"/>
    </source>
</evidence>
<dbReference type="GO" id="GO:0016887">
    <property type="term" value="F:ATP hydrolysis activity"/>
    <property type="evidence" value="ECO:0007669"/>
    <property type="project" value="InterPro"/>
</dbReference>
<evidence type="ECO:0000256" key="4">
    <source>
        <dbReference type="ARBA" id="ARBA00022553"/>
    </source>
</evidence>
<feature type="region of interest" description="Disordered" evidence="13">
    <location>
        <begin position="475"/>
        <end position="498"/>
    </location>
</feature>
<dbReference type="Pfam" id="PF09079">
    <property type="entry name" value="WHD_Cdc6"/>
    <property type="match status" value="1"/>
</dbReference>
<evidence type="ECO:0000256" key="14">
    <source>
        <dbReference type="SAM" id="Phobius"/>
    </source>
</evidence>
<evidence type="ECO:0000256" key="1">
    <source>
        <dbReference type="ARBA" id="ARBA00004123"/>
    </source>
</evidence>
<evidence type="ECO:0000256" key="3">
    <source>
        <dbReference type="ARBA" id="ARBA00019081"/>
    </source>
</evidence>
<keyword evidence="11 12" id="KW-0539">Nucleus</keyword>
<proteinExistence type="inferred from homology"/>
<dbReference type="GO" id="GO:0005524">
    <property type="term" value="F:ATP binding"/>
    <property type="evidence" value="ECO:0007669"/>
    <property type="project" value="UniProtKB-KW"/>
</dbReference>
<reference evidence="17" key="2">
    <citation type="journal article" date="2015" name="Gigascience">
        <title>Reconstructing a comprehensive transcriptome assembly of a white-pupal translocated strain of the pest fruit fly Bactrocera cucurbitae.</title>
        <authorList>
            <person name="Sim S.B."/>
            <person name="Calla B."/>
            <person name="Hall B."/>
            <person name="DeRego T."/>
            <person name="Geib S.M."/>
        </authorList>
    </citation>
    <scope>NUCLEOTIDE SEQUENCE</scope>
</reference>
<evidence type="ECO:0000256" key="10">
    <source>
        <dbReference type="ARBA" id="ARBA00023125"/>
    </source>
</evidence>
<evidence type="ECO:0000313" key="16">
    <source>
        <dbReference type="EMBL" id="JAD07226.1"/>
    </source>
</evidence>
<dbReference type="SMART" id="SM00382">
    <property type="entry name" value="AAA"/>
    <property type="match status" value="1"/>
</dbReference>
<evidence type="ECO:0000256" key="9">
    <source>
        <dbReference type="ARBA" id="ARBA00022842"/>
    </source>
</evidence>
<evidence type="ECO:0000259" key="15">
    <source>
        <dbReference type="PROSITE" id="PS51038"/>
    </source>
</evidence>
<dbReference type="InterPro" id="IPR003959">
    <property type="entry name" value="ATPase_AAA_core"/>
</dbReference>
<keyword evidence="9" id="KW-0460">Magnesium</keyword>
<dbReference type="GO" id="GO:0006270">
    <property type="term" value="P:DNA replication initiation"/>
    <property type="evidence" value="ECO:0007669"/>
    <property type="project" value="TreeGrafter"/>
</dbReference>
<dbReference type="EMBL" id="GBXI01004850">
    <property type="protein sequence ID" value="JAD09442.1"/>
    <property type="molecule type" value="Transcribed_RNA"/>
</dbReference>
<dbReference type="Gene3D" id="2.30.30.490">
    <property type="match status" value="1"/>
</dbReference>
<evidence type="ECO:0000256" key="11">
    <source>
        <dbReference type="ARBA" id="ARBA00023242"/>
    </source>
</evidence>
<dbReference type="PANTHER" id="PTHR10763">
    <property type="entry name" value="CELL DIVISION CONTROL PROTEIN 6-RELATED"/>
    <property type="match status" value="1"/>
</dbReference>
<dbReference type="PANTHER" id="PTHR10763:SF23">
    <property type="entry name" value="ORIGIN RECOGNITION COMPLEX SUBUNIT 1"/>
    <property type="match status" value="1"/>
</dbReference>
<feature type="transmembrane region" description="Helical" evidence="14">
    <location>
        <begin position="51"/>
        <end position="75"/>
    </location>
</feature>
<dbReference type="EMBL" id="GBXI01007066">
    <property type="protein sequence ID" value="JAD07226.1"/>
    <property type="molecule type" value="Transcribed_RNA"/>
</dbReference>
<dbReference type="InterPro" id="IPR001025">
    <property type="entry name" value="BAH_dom"/>
</dbReference>
<keyword evidence="14" id="KW-0812">Transmembrane</keyword>
<dbReference type="Gene3D" id="1.10.8.60">
    <property type="match status" value="1"/>
</dbReference>
<dbReference type="SMART" id="SM00439">
    <property type="entry name" value="BAH"/>
    <property type="match status" value="1"/>
</dbReference>
<feature type="domain" description="BAH" evidence="15">
    <location>
        <begin position="118"/>
        <end position="258"/>
    </location>
</feature>
<dbReference type="GO" id="GO:0005664">
    <property type="term" value="C:nuclear origin of replication recognition complex"/>
    <property type="evidence" value="ECO:0007669"/>
    <property type="project" value="UniProtKB-ARBA"/>
</dbReference>
<evidence type="ECO:0000256" key="7">
    <source>
        <dbReference type="ARBA" id="ARBA00022741"/>
    </source>
</evidence>
<comment type="subunit">
    <text evidence="12">ORC is composed of six subunits.</text>
</comment>
<name>A0A0A1XEQ3_ZEUCU</name>
<feature type="non-terminal residue" evidence="17">
    <location>
        <position position="1"/>
    </location>
</feature>
<sequence>LSDMLLLHRIIVTLLYFLICGYKHKCIPNVIQFSAKKKSTSKNYICWHRDFSSVLVSIFNIFADFALYTILIMVLKENKLNGPPVVKWIGNHTDTVVDVPRLIHKEVNFYQKCIFGDLTLSLGDFVLVSNADAAEPDTVDGCDIAKILHLYELHESVDRDPYRAIVQWYSRPECVPHKEFDRDDICIDFGTELIEEYRPYDSDISLETIFRKCIVLFGRTDESANAILHKYNGKHKGQLMFVCRYKFIKDKKSYKIVPLEWNTNVTNAQTESRARKKSCAEDSPSINTKEKKTPRVSRSASTRKEKVDGSTAVRKRRASVAAAAALEFIDCNVLQQEHKVSPIKIIGGRNVIRLSAKKKISTPNNEMDCVPTSPLTERNRVDVTPTTRVTAARRNLNLSLDTGADTSVESDCLNYSIVKTPTTTQESTNDMKIKLRLSAKQRKTKLAAMDEQFNDPLSINVEIERVTKSTPEEIYSTPTKRSKGTIEETEMTPTTRRKSILKSAVRRTGESTPKRSIQLSDVVEKRVFNNEESISTPKRKPKSDDNDIKRSAMKNAAIIRRRNSTTAVAGAMTPSQKLKMIRRGELSPTMENRPASAISTAAQAKKSDLQLARERLHVSVVPQSLPCREKEFDNVYAFLEGKIEDQCGGCMYVSGVPGTGKTATVTGVIRMLQRKQENDELPPFEFVEINGMRLTEPRQAYVQIYKQLTGKTVSWEQAHTLLEKRFTTPAPRRVTTVLLVDELDILCNRRQDVVYNLLDWPTKSAAHLVVITIANTMDLPERLLMGKVTSRLGLTRLTFQPYTHKQLQEIVTMRLSGSEAFKSDAVQLVARKVAAVSGDARRALDICRRATEIAEAAILPKDSDNAVPMQKFVGIAHVQQALSEMIASAKVQAIKNCSCLEQIFLQAVLAEVTRTGVEETSFMGVYTQVESLAAFEGIKMPTPGNCLRICSKLCAERLLIAECGRNDIFQKILLNVSVDDIHYALRVSGI</sequence>
<dbReference type="InterPro" id="IPR003593">
    <property type="entry name" value="AAA+_ATPase"/>
</dbReference>
<evidence type="ECO:0000313" key="17">
    <source>
        <dbReference type="EMBL" id="JAD09442.1"/>
    </source>
</evidence>
<dbReference type="SUPFAM" id="SSF52540">
    <property type="entry name" value="P-loop containing nucleoside triphosphate hydrolases"/>
    <property type="match status" value="1"/>
</dbReference>
<gene>
    <name evidence="17" type="primary">Orc1_0</name>
    <name evidence="16" type="synonym">Orc1_1</name>
    <name evidence="17" type="ORF">g.32019</name>
    <name evidence="16" type="ORF">g.32023</name>
</gene>
<dbReference type="FunFam" id="1.10.8.60:FF:000206">
    <property type="entry name" value="Origin recognition complex subunit 1"/>
    <property type="match status" value="1"/>
</dbReference>
<evidence type="ECO:0000256" key="12">
    <source>
        <dbReference type="RuleBase" id="RU365058"/>
    </source>
</evidence>
<reference evidence="17" key="1">
    <citation type="submission" date="2014-11" db="EMBL/GenBank/DDBJ databases">
        <authorList>
            <person name="Geib S."/>
        </authorList>
    </citation>
    <scope>NUCLEOTIDE SEQUENCE</scope>
</reference>
<dbReference type="InterPro" id="IPR041083">
    <property type="entry name" value="AAA_lid_10"/>
</dbReference>
<keyword evidence="7 12" id="KW-0547">Nucleotide-binding</keyword>
<dbReference type="GO" id="GO:0003682">
    <property type="term" value="F:chromatin binding"/>
    <property type="evidence" value="ECO:0007669"/>
    <property type="project" value="InterPro"/>
</dbReference>
<dbReference type="InterPro" id="IPR027417">
    <property type="entry name" value="P-loop_NTPase"/>
</dbReference>